<feature type="region of interest" description="Disordered" evidence="1">
    <location>
        <begin position="184"/>
        <end position="223"/>
    </location>
</feature>
<evidence type="ECO:0000313" key="3">
    <source>
        <dbReference type="EMBL" id="KAL2085155.1"/>
    </source>
</evidence>
<reference evidence="3 4" key="1">
    <citation type="submission" date="2024-09" db="EMBL/GenBank/DDBJ databases">
        <title>A chromosome-level genome assembly of Gray's grenadier anchovy, Coilia grayii.</title>
        <authorList>
            <person name="Fu Z."/>
        </authorList>
    </citation>
    <scope>NUCLEOTIDE SEQUENCE [LARGE SCALE GENOMIC DNA]</scope>
    <source>
        <strain evidence="3">G4</strain>
        <tissue evidence="3">Muscle</tissue>
    </source>
</reference>
<evidence type="ECO:0000256" key="2">
    <source>
        <dbReference type="SAM" id="Phobius"/>
    </source>
</evidence>
<evidence type="ECO:0000313" key="4">
    <source>
        <dbReference type="Proteomes" id="UP001591681"/>
    </source>
</evidence>
<gene>
    <name evidence="3" type="ORF">ACEWY4_018475</name>
</gene>
<feature type="transmembrane region" description="Helical" evidence="2">
    <location>
        <begin position="6"/>
        <end position="28"/>
    </location>
</feature>
<evidence type="ECO:0000256" key="1">
    <source>
        <dbReference type="SAM" id="MobiDB-lite"/>
    </source>
</evidence>
<keyword evidence="2" id="KW-0472">Membrane</keyword>
<proteinExistence type="predicted"/>
<dbReference type="Pfam" id="PF00106">
    <property type="entry name" value="adh_short"/>
    <property type="match status" value="1"/>
</dbReference>
<dbReference type="AlphaFoldDB" id="A0ABD1JFK0"/>
<name>A0ABD1JFK0_9TELE</name>
<comment type="caution">
    <text evidence="3">The sequence shown here is derived from an EMBL/GenBank/DDBJ whole genome shotgun (WGS) entry which is preliminary data.</text>
</comment>
<dbReference type="Proteomes" id="UP001591681">
    <property type="component" value="Unassembled WGS sequence"/>
</dbReference>
<keyword evidence="4" id="KW-1185">Reference proteome</keyword>
<protein>
    <submittedName>
        <fullName evidence="3">Uncharacterized protein</fullName>
    </submittedName>
</protein>
<accession>A0ABD1JFK0</accession>
<feature type="transmembrane region" description="Helical" evidence="2">
    <location>
        <begin position="35"/>
        <end position="54"/>
    </location>
</feature>
<sequence length="654" mass="73746">MINILAEFLVVILRVLWAIIVAGLKWLVRPKEKSVAGQVCVITGAGSGLGRLFAKEFARRRAVLVLWDINSQSNEETAEMVRQIYREVDSPMTKDGSVGGVEEVPPFQPQVYTYTCDVGKRESVYSTAEKVRREVGEVELLINNAGVVSGHHLLECPDELIERTMVVNCHAHFWPDAVRRSVGGHEMKGRPNERGQAGDGSAEDVAHYTSPRPQTRSVEPEATLRRPYPNTWEAWTLQLPGSPRTGELRLVRSGSTRLSPRCESHYGTGDLHVSSDRKRYSILLYYGTGDLHVSSDRKRYSILLYYGTGDLHVSSDRKRYSILLYYGTGDLHVSSDRKRYSILLYYGTGDLHVSSDRKRYSILLYYGTGDLHVSSDRKRYSILLYYGTGDLHVSSDRKRYSILLYYGTGDLHVSSDRKRYSILLYYGTGDLHVSSDRKRYSILLYYGTGDLHVSSDRKRYSILLYYGTGDLHVSSDRKRYSILLYYGTGDLHVSSDRKRYSILLYYGTGDLHVSSDRKRYSILLYYGTGDLHASSDRKRYSILLYYGTSDLHASSDRKRYSILLYYGMSDLHVSSDRGRDAKRWSQVLQAAFLCEQEKGGSQAEGSYLSSFICSPAPLQEQASAEFPPGSINYGPSGVSLAADVSVFLLVNQGG</sequence>
<feature type="compositionally biased region" description="Basic and acidic residues" evidence="1">
    <location>
        <begin position="184"/>
        <end position="193"/>
    </location>
</feature>
<dbReference type="PANTHER" id="PTHR24322">
    <property type="entry name" value="PKSB"/>
    <property type="match status" value="1"/>
</dbReference>
<keyword evidence="2" id="KW-1133">Transmembrane helix</keyword>
<dbReference type="InterPro" id="IPR002347">
    <property type="entry name" value="SDR_fam"/>
</dbReference>
<dbReference type="SUPFAM" id="SSF51735">
    <property type="entry name" value="NAD(P)-binding Rossmann-fold domains"/>
    <property type="match status" value="1"/>
</dbReference>
<dbReference type="InterPro" id="IPR036291">
    <property type="entry name" value="NAD(P)-bd_dom_sf"/>
</dbReference>
<organism evidence="3 4">
    <name type="scientific">Coilia grayii</name>
    <name type="common">Gray's grenadier anchovy</name>
    <dbReference type="NCBI Taxonomy" id="363190"/>
    <lineage>
        <taxon>Eukaryota</taxon>
        <taxon>Metazoa</taxon>
        <taxon>Chordata</taxon>
        <taxon>Craniata</taxon>
        <taxon>Vertebrata</taxon>
        <taxon>Euteleostomi</taxon>
        <taxon>Actinopterygii</taxon>
        <taxon>Neopterygii</taxon>
        <taxon>Teleostei</taxon>
        <taxon>Clupei</taxon>
        <taxon>Clupeiformes</taxon>
        <taxon>Clupeoidei</taxon>
        <taxon>Engraulidae</taxon>
        <taxon>Coilinae</taxon>
        <taxon>Coilia</taxon>
    </lineage>
</organism>
<dbReference type="PANTHER" id="PTHR24322:SF745">
    <property type="entry name" value="RETINOL DEHYDROGENASE 10-A-RELATED"/>
    <property type="match status" value="1"/>
</dbReference>
<keyword evidence="2" id="KW-0812">Transmembrane</keyword>
<dbReference type="EMBL" id="JBHFQA010000016">
    <property type="protein sequence ID" value="KAL2085155.1"/>
    <property type="molecule type" value="Genomic_DNA"/>
</dbReference>
<dbReference type="Gene3D" id="3.40.50.720">
    <property type="entry name" value="NAD(P)-binding Rossmann-like Domain"/>
    <property type="match status" value="1"/>
</dbReference>